<dbReference type="PANTHER" id="PTHR14430:SF0">
    <property type="entry name" value="SEC2P DOMAIN-CONTAINING PROTEIN"/>
    <property type="match status" value="1"/>
</dbReference>
<feature type="compositionally biased region" description="Basic and acidic residues" evidence="4">
    <location>
        <begin position="163"/>
        <end position="174"/>
    </location>
</feature>
<evidence type="ECO:0008006" key="7">
    <source>
        <dbReference type="Google" id="ProtNLM"/>
    </source>
</evidence>
<evidence type="ECO:0000313" key="5">
    <source>
        <dbReference type="EMBL" id="CAB3404740.1"/>
    </source>
</evidence>
<dbReference type="Proteomes" id="UP000494206">
    <property type="component" value="Unassembled WGS sequence"/>
</dbReference>
<organism evidence="5 6">
    <name type="scientific">Caenorhabditis bovis</name>
    <dbReference type="NCBI Taxonomy" id="2654633"/>
    <lineage>
        <taxon>Eukaryota</taxon>
        <taxon>Metazoa</taxon>
        <taxon>Ecdysozoa</taxon>
        <taxon>Nematoda</taxon>
        <taxon>Chromadorea</taxon>
        <taxon>Rhabditida</taxon>
        <taxon>Rhabditina</taxon>
        <taxon>Rhabditomorpha</taxon>
        <taxon>Rhabditoidea</taxon>
        <taxon>Rhabditidae</taxon>
        <taxon>Peloderinae</taxon>
        <taxon>Caenorhabditis</taxon>
    </lineage>
</organism>
<keyword evidence="6" id="KW-1185">Reference proteome</keyword>
<dbReference type="SUPFAM" id="SSF144284">
    <property type="entry name" value="Sec2 N-terminal region"/>
    <property type="match status" value="1"/>
</dbReference>
<protein>
    <recommendedName>
        <fullName evidence="7">GDP/GTP exchange factor Sec2 N-terminal domain-containing protein</fullName>
    </recommendedName>
</protein>
<dbReference type="GO" id="GO:0070319">
    <property type="term" value="C:Golgi to plasma membrane transport vesicle"/>
    <property type="evidence" value="ECO:0007669"/>
    <property type="project" value="TreeGrafter"/>
</dbReference>
<dbReference type="InterPro" id="IPR040351">
    <property type="entry name" value="RAB3IL/RAB3IP/Sec2"/>
</dbReference>
<evidence type="ECO:0000256" key="3">
    <source>
        <dbReference type="SAM" id="Coils"/>
    </source>
</evidence>
<feature type="coiled-coil region" evidence="3">
    <location>
        <begin position="46"/>
        <end position="127"/>
    </location>
</feature>
<evidence type="ECO:0000256" key="2">
    <source>
        <dbReference type="ARBA" id="ARBA00025794"/>
    </source>
</evidence>
<name>A0A8S1ETV3_9PELO</name>
<keyword evidence="1 3" id="KW-0175">Coiled coil</keyword>
<comment type="similarity">
    <text evidence="2">Belongs to the SEC2 family.</text>
</comment>
<proteinExistence type="inferred from homology"/>
<dbReference type="PANTHER" id="PTHR14430">
    <property type="entry name" value="RABIN3-RELATED"/>
    <property type="match status" value="1"/>
</dbReference>
<comment type="caution">
    <text evidence="5">The sequence shown here is derived from an EMBL/GenBank/DDBJ whole genome shotgun (WGS) entry which is preliminary data.</text>
</comment>
<sequence>MVDTIAVLNPIQLEMSSSELQLAVSASSRSTSSSDLDPVSPRGEEILRMQQELRATRNALAEKDRKMNQIQTTVDAEVQELTEKLFQEAYKMVNSAEARREKAEKLLAESRSEVEVLRAEVLALKELIAAPGMGRNHFKQTSSPSPEHKSTLAKFFNSSSSKKSKEPLISDKRKTSSLPSTLTYNAENNGKDREQKEADAVEEIDPILFGEFQLWREAGHPTTSHPFIDRVLIEEVEPCMLFENQKLSEELMLAIKENRVQLEPLNEHNPSVRTCELTSVSRFCPYRIRTDDSAEWHYISLIARNKIAAVCDFFTCIRYLREGLIKSGLRDSYFHVVALRKNMALAKLGLGFVPKSNIRHNH</sequence>
<evidence type="ECO:0000313" key="6">
    <source>
        <dbReference type="Proteomes" id="UP000494206"/>
    </source>
</evidence>
<feature type="region of interest" description="Disordered" evidence="4">
    <location>
        <begin position="134"/>
        <end position="198"/>
    </location>
</feature>
<dbReference type="GO" id="GO:0005085">
    <property type="term" value="F:guanyl-nucleotide exchange factor activity"/>
    <property type="evidence" value="ECO:0007669"/>
    <property type="project" value="InterPro"/>
</dbReference>
<reference evidence="5 6" key="1">
    <citation type="submission" date="2020-04" db="EMBL/GenBank/DDBJ databases">
        <authorList>
            <person name="Laetsch R D."/>
            <person name="Stevens L."/>
            <person name="Kumar S."/>
            <person name="Blaxter L. M."/>
        </authorList>
    </citation>
    <scope>NUCLEOTIDE SEQUENCE [LARGE SCALE GENOMIC DNA]</scope>
</reference>
<evidence type="ECO:0000256" key="1">
    <source>
        <dbReference type="ARBA" id="ARBA00023054"/>
    </source>
</evidence>
<evidence type="ECO:0000256" key="4">
    <source>
        <dbReference type="SAM" id="MobiDB-lite"/>
    </source>
</evidence>
<dbReference type="AlphaFoldDB" id="A0A8S1ETV3"/>
<gene>
    <name evidence="5" type="ORF">CBOVIS_LOCUS7024</name>
</gene>
<dbReference type="Pfam" id="PF25555">
    <property type="entry name" value="RAB3A-like_C"/>
    <property type="match status" value="1"/>
</dbReference>
<dbReference type="OrthoDB" id="5560525at2759"/>
<dbReference type="CDD" id="cd21044">
    <property type="entry name" value="Rab11BD_RAB3IP_like"/>
    <property type="match status" value="1"/>
</dbReference>
<dbReference type="Gene3D" id="1.20.5.4880">
    <property type="match status" value="1"/>
</dbReference>
<feature type="compositionally biased region" description="Polar residues" evidence="4">
    <location>
        <begin position="176"/>
        <end position="188"/>
    </location>
</feature>
<dbReference type="EMBL" id="CADEPM010000004">
    <property type="protein sequence ID" value="CAB3404740.1"/>
    <property type="molecule type" value="Genomic_DNA"/>
</dbReference>
<feature type="compositionally biased region" description="Basic and acidic residues" evidence="4">
    <location>
        <begin position="189"/>
        <end position="198"/>
    </location>
</feature>
<accession>A0A8S1ETV3</accession>
<dbReference type="GO" id="GO:0006887">
    <property type="term" value="P:exocytosis"/>
    <property type="evidence" value="ECO:0007669"/>
    <property type="project" value="TreeGrafter"/>
</dbReference>